<evidence type="ECO:0000313" key="1">
    <source>
        <dbReference type="EMBL" id="SFD20228.1"/>
    </source>
</evidence>
<sequence>MPRPGHPEEPDAVRRRRRAEFLRELQEAQALRDRVRPRRARNARLRQQHRMRTFRWTAPGQS</sequence>
<keyword evidence="2" id="KW-1185">Reference proteome</keyword>
<reference evidence="1 2" key="1">
    <citation type="submission" date="2016-10" db="EMBL/GenBank/DDBJ databases">
        <authorList>
            <person name="de Groot N.N."/>
        </authorList>
    </citation>
    <scope>NUCLEOTIDE SEQUENCE [LARGE SCALE GENOMIC DNA]</scope>
    <source>
        <strain evidence="1 2">CGMCC 4.5739</strain>
    </source>
</reference>
<name>A0A1I1QK71_9ACTN</name>
<dbReference type="EMBL" id="FOLM01000011">
    <property type="protein sequence ID" value="SFD20228.1"/>
    <property type="molecule type" value="Genomic_DNA"/>
</dbReference>
<organism evidence="1 2">
    <name type="scientific">Streptomyces aidingensis</name>
    <dbReference type="NCBI Taxonomy" id="910347"/>
    <lineage>
        <taxon>Bacteria</taxon>
        <taxon>Bacillati</taxon>
        <taxon>Actinomycetota</taxon>
        <taxon>Actinomycetes</taxon>
        <taxon>Kitasatosporales</taxon>
        <taxon>Streptomycetaceae</taxon>
        <taxon>Streptomyces</taxon>
    </lineage>
</organism>
<dbReference type="Proteomes" id="UP000199207">
    <property type="component" value="Unassembled WGS sequence"/>
</dbReference>
<protein>
    <submittedName>
        <fullName evidence="1">Uncharacterized protein</fullName>
    </submittedName>
</protein>
<dbReference type="RefSeq" id="WP_093840133.1">
    <property type="nucleotide sequence ID" value="NZ_FOLM01000011.1"/>
</dbReference>
<gene>
    <name evidence="1" type="ORF">SAMN05421773_11146</name>
</gene>
<proteinExistence type="predicted"/>
<dbReference type="STRING" id="910347.SAMN05421773_11146"/>
<dbReference type="AlphaFoldDB" id="A0A1I1QK71"/>
<evidence type="ECO:0000313" key="2">
    <source>
        <dbReference type="Proteomes" id="UP000199207"/>
    </source>
</evidence>
<accession>A0A1I1QK71</accession>